<feature type="domain" description="Rhodanese" evidence="2">
    <location>
        <begin position="69"/>
        <end position="156"/>
    </location>
</feature>
<reference evidence="3 4" key="1">
    <citation type="journal article" date="2017" name="MBio">
        <title>Type VI secretion-mediated competition in the bee gut microbiome.</title>
        <authorList>
            <person name="Steele M.I."/>
            <person name="Kwong W.K."/>
            <person name="Powell J.E."/>
            <person name="Whiteley M."/>
            <person name="Moran N.A."/>
        </authorList>
    </citation>
    <scope>NUCLEOTIDE SEQUENCE [LARGE SCALE GENOMIC DNA]</scope>
    <source>
        <strain evidence="3 4">App2-2</strain>
    </source>
</reference>
<keyword evidence="1" id="KW-0732">Signal</keyword>
<evidence type="ECO:0000256" key="1">
    <source>
        <dbReference type="SAM" id="SignalP"/>
    </source>
</evidence>
<sequence>MLKLKQIIVFFGLLFFISAQIFAQDFTACQNNEPDPTILPVAISWPDNRNKQPLDKKNWLTIQQLSQQQLQHAVWVDVRSGIKDKESGLDMLAIPLHQLSGAQFLFDKPVILVGSGFDQLSVNQTINRLRKKGFKHIFALNGGIYEWQKLHQPARPHQQEISAEEFLSGGKTIHWQIITLGLNAEQLATLPEQPVKQFALTQITASALNQFIRNNAKSSDDFIRYVLVSPDEQTLKRLQQQISFADSANIIWLRGGITAYQHYVQQQTKLIKHAGQSLSRPCRLTI</sequence>
<feature type="chain" id="PRO_5014822069" description="Rhodanese domain-containing protein" evidence="1">
    <location>
        <begin position="24"/>
        <end position="286"/>
    </location>
</feature>
<protein>
    <recommendedName>
        <fullName evidence="2">Rhodanese domain-containing protein</fullName>
    </recommendedName>
</protein>
<dbReference type="AlphaFoldDB" id="A0A2N9WQT6"/>
<dbReference type="Gene3D" id="3.40.250.10">
    <property type="entry name" value="Rhodanese-like domain"/>
    <property type="match status" value="1"/>
</dbReference>
<dbReference type="SUPFAM" id="SSF52821">
    <property type="entry name" value="Rhodanese/Cell cycle control phosphatase"/>
    <property type="match status" value="1"/>
</dbReference>
<dbReference type="Proteomes" id="UP000231293">
    <property type="component" value="Unassembled WGS sequence"/>
</dbReference>
<dbReference type="InterPro" id="IPR001763">
    <property type="entry name" value="Rhodanese-like_dom"/>
</dbReference>
<feature type="signal peptide" evidence="1">
    <location>
        <begin position="1"/>
        <end position="23"/>
    </location>
</feature>
<evidence type="ECO:0000313" key="4">
    <source>
        <dbReference type="Proteomes" id="UP000231293"/>
    </source>
</evidence>
<organism evidence="3 4">
    <name type="scientific">Snodgrassella alvi</name>
    <dbReference type="NCBI Taxonomy" id="1196083"/>
    <lineage>
        <taxon>Bacteria</taxon>
        <taxon>Pseudomonadati</taxon>
        <taxon>Pseudomonadota</taxon>
        <taxon>Betaproteobacteria</taxon>
        <taxon>Neisseriales</taxon>
        <taxon>Neisseriaceae</taxon>
        <taxon>Snodgrassella</taxon>
    </lineage>
</organism>
<evidence type="ECO:0000259" key="2">
    <source>
        <dbReference type="PROSITE" id="PS50206"/>
    </source>
</evidence>
<evidence type="ECO:0000313" key="3">
    <source>
        <dbReference type="EMBL" id="PIT12172.1"/>
    </source>
</evidence>
<dbReference type="RefSeq" id="WP_100114287.1">
    <property type="nucleotide sequence ID" value="NZ_MDVB01000119.1"/>
</dbReference>
<name>A0A2N9WQT6_9NEIS</name>
<dbReference type="CDD" id="cd00158">
    <property type="entry name" value="RHOD"/>
    <property type="match status" value="1"/>
</dbReference>
<proteinExistence type="predicted"/>
<comment type="caution">
    <text evidence="3">The sequence shown here is derived from an EMBL/GenBank/DDBJ whole genome shotgun (WGS) entry which is preliminary data.</text>
</comment>
<dbReference type="EMBL" id="MDVB01000119">
    <property type="protein sequence ID" value="PIT12172.1"/>
    <property type="molecule type" value="Genomic_DNA"/>
</dbReference>
<dbReference type="PROSITE" id="PS50206">
    <property type="entry name" value="RHODANESE_3"/>
    <property type="match status" value="1"/>
</dbReference>
<gene>
    <name evidence="3" type="ORF">BGI32_10560</name>
</gene>
<accession>A0A2N9WQT6</accession>
<dbReference type="InterPro" id="IPR036873">
    <property type="entry name" value="Rhodanese-like_dom_sf"/>
</dbReference>